<gene>
    <name evidence="2" type="ORF">CFP71_28050</name>
</gene>
<keyword evidence="3" id="KW-1185">Reference proteome</keyword>
<dbReference type="EMBL" id="NMQT01000102">
    <property type="protein sequence ID" value="OXM50286.1"/>
    <property type="molecule type" value="Genomic_DNA"/>
</dbReference>
<dbReference type="Proteomes" id="UP000215223">
    <property type="component" value="Unassembled WGS sequence"/>
</dbReference>
<sequence length="122" mass="13092">MIRSAPPTASSSHGMAHDSATHLPSPTPASPPLNAEPFPFTAAYPTRSAPWSPWPQRSRPLSATTPRSGNRLISATIVSITVWPDTTLLSVDARQFPQSRIHVQLDEGLEVDDLAIANNDDG</sequence>
<comment type="caution">
    <text evidence="2">The sequence shown here is derived from an EMBL/GenBank/DDBJ whole genome shotgun (WGS) entry which is preliminary data.</text>
</comment>
<feature type="region of interest" description="Disordered" evidence="1">
    <location>
        <begin position="1"/>
        <end position="68"/>
    </location>
</feature>
<organism evidence="2 3">
    <name type="scientific">Amycolatopsis thailandensis</name>
    <dbReference type="NCBI Taxonomy" id="589330"/>
    <lineage>
        <taxon>Bacteria</taxon>
        <taxon>Bacillati</taxon>
        <taxon>Actinomycetota</taxon>
        <taxon>Actinomycetes</taxon>
        <taxon>Pseudonocardiales</taxon>
        <taxon>Pseudonocardiaceae</taxon>
        <taxon>Amycolatopsis</taxon>
    </lineage>
</organism>
<dbReference type="AlphaFoldDB" id="A0A229RUG9"/>
<feature type="compositionally biased region" description="Polar residues" evidence="1">
    <location>
        <begin position="59"/>
        <end position="68"/>
    </location>
</feature>
<reference evidence="2 3" key="1">
    <citation type="submission" date="2017-07" db="EMBL/GenBank/DDBJ databases">
        <title>Amycolatopsis thailandensis Genome sequencing and assembly.</title>
        <authorList>
            <person name="Kaur N."/>
            <person name="Mayilraj S."/>
        </authorList>
    </citation>
    <scope>NUCLEOTIDE SEQUENCE [LARGE SCALE GENOMIC DNA]</scope>
    <source>
        <strain evidence="2 3">JCM 16380</strain>
    </source>
</reference>
<evidence type="ECO:0000256" key="1">
    <source>
        <dbReference type="SAM" id="MobiDB-lite"/>
    </source>
</evidence>
<evidence type="ECO:0000313" key="3">
    <source>
        <dbReference type="Proteomes" id="UP000215223"/>
    </source>
</evidence>
<protein>
    <submittedName>
        <fullName evidence="2">Uncharacterized protein</fullName>
    </submittedName>
</protein>
<accession>A0A229RUG9</accession>
<evidence type="ECO:0000313" key="2">
    <source>
        <dbReference type="EMBL" id="OXM50286.1"/>
    </source>
</evidence>
<name>A0A229RUG9_9PSEU</name>
<proteinExistence type="predicted"/>